<evidence type="ECO:0000256" key="4">
    <source>
        <dbReference type="SAM" id="MobiDB-lite"/>
    </source>
</evidence>
<evidence type="ECO:0000256" key="2">
    <source>
        <dbReference type="ARBA" id="ARBA00022723"/>
    </source>
</evidence>
<keyword evidence="3" id="KW-0539">Nucleus</keyword>
<dbReference type="AlphaFoldDB" id="A0A194XP54"/>
<name>A0A194XP54_MOLSC</name>
<organism evidence="7 8">
    <name type="scientific">Mollisia scopiformis</name>
    <name type="common">Conifer needle endophyte fungus</name>
    <name type="synonym">Phialocephala scopiformis</name>
    <dbReference type="NCBI Taxonomy" id="149040"/>
    <lineage>
        <taxon>Eukaryota</taxon>
        <taxon>Fungi</taxon>
        <taxon>Dikarya</taxon>
        <taxon>Ascomycota</taxon>
        <taxon>Pezizomycotina</taxon>
        <taxon>Leotiomycetes</taxon>
        <taxon>Helotiales</taxon>
        <taxon>Mollisiaceae</taxon>
        <taxon>Mollisia</taxon>
    </lineage>
</organism>
<dbReference type="GO" id="GO:0005634">
    <property type="term" value="C:nucleus"/>
    <property type="evidence" value="ECO:0007669"/>
    <property type="project" value="UniProtKB-SubCell"/>
</dbReference>
<keyword evidence="8" id="KW-1185">Reference proteome</keyword>
<dbReference type="Gene3D" id="4.10.240.10">
    <property type="entry name" value="Zn(2)-C6 fungal-type DNA-binding domain"/>
    <property type="match status" value="1"/>
</dbReference>
<keyword evidence="5" id="KW-0472">Membrane</keyword>
<feature type="transmembrane region" description="Helical" evidence="5">
    <location>
        <begin position="249"/>
        <end position="272"/>
    </location>
</feature>
<evidence type="ECO:0000313" key="8">
    <source>
        <dbReference type="Proteomes" id="UP000070700"/>
    </source>
</evidence>
<dbReference type="Proteomes" id="UP000070700">
    <property type="component" value="Unassembled WGS sequence"/>
</dbReference>
<evidence type="ECO:0000256" key="5">
    <source>
        <dbReference type="SAM" id="Phobius"/>
    </source>
</evidence>
<dbReference type="GO" id="GO:0008270">
    <property type="term" value="F:zinc ion binding"/>
    <property type="evidence" value="ECO:0007669"/>
    <property type="project" value="InterPro"/>
</dbReference>
<dbReference type="PANTHER" id="PTHR31001">
    <property type="entry name" value="UNCHARACTERIZED TRANSCRIPTIONAL REGULATORY PROTEIN"/>
    <property type="match status" value="1"/>
</dbReference>
<sequence length="684" mass="77273">MQSPPSILNRRGGILGRRNGLQPACESCRKAKVRCDIAASDTICARCKKRKKPVPCIFLEAPMTKSKRESSTEQATSPIQTMNPLSVRSPTLSTSTPKSVHSAFSQKTVEISGFLGSTSYSATLQHPELHPDEGNINVQAEKVNLDPRDIATGIHILKYLPDENTCQVFLDLYLQNTVGIIGLPKRSMKTILGSIFTFGSSLNYPYDDEKLAAVSSQIIENGQATTDEPDDANEWIESMSGKTNLRWDIIGILFVAFAYAIIAAPDGVYTLIDERLASRDRKVVVKELKKCIEGCIELSKKRLTPMFVNLLYKNLLLETILEGDACLSVWRLHHDLAAVTTAIGLHCYQGTPNVTLRSEMTKRLSAACFFNDKEIAMFTGRPPALSHRYYTCPLPLDLDDDVLMEGGEPLQRAIEALDENGWNRKGEVCEATISRRRFLSALIQDEVMELFIGNPTHFSMERVNALKDRTVDTFSAVPHLITATKEQLNASDSTYVFWRLLFGRLDYLRIHFFLERLSVERGFESKQKLLDVSREMVDLTVYLWLQRDRTLARRYDFDYLIICYGMPSTGILCAELLRQIRYPKTVDVKVPCSEVVRNLNFMIGFLEWIAPEAGNYKLCQHMAQIIKRVLEKVFEPAPVEEALISDRQLESFDANLWGIDGVDDFDWLNSVDWGRRPFPDVPAA</sequence>
<keyword evidence="2" id="KW-0479">Metal-binding</keyword>
<comment type="subcellular location">
    <subcellularLocation>
        <location evidence="1">Nucleus</location>
    </subcellularLocation>
</comment>
<evidence type="ECO:0000259" key="6">
    <source>
        <dbReference type="PROSITE" id="PS50048"/>
    </source>
</evidence>
<dbReference type="InterPro" id="IPR001138">
    <property type="entry name" value="Zn2Cys6_DnaBD"/>
</dbReference>
<keyword evidence="5" id="KW-1133">Transmembrane helix</keyword>
<dbReference type="PROSITE" id="PS50048">
    <property type="entry name" value="ZN2_CY6_FUNGAL_2"/>
    <property type="match status" value="1"/>
</dbReference>
<dbReference type="GO" id="GO:0000981">
    <property type="term" value="F:DNA-binding transcription factor activity, RNA polymerase II-specific"/>
    <property type="evidence" value="ECO:0007669"/>
    <property type="project" value="InterPro"/>
</dbReference>
<dbReference type="RefSeq" id="XP_018075872.1">
    <property type="nucleotide sequence ID" value="XM_018219336.1"/>
</dbReference>
<accession>A0A194XP54</accession>
<feature type="region of interest" description="Disordered" evidence="4">
    <location>
        <begin position="65"/>
        <end position="98"/>
    </location>
</feature>
<gene>
    <name evidence="7" type="ORF">LY89DRAFT_729037</name>
</gene>
<reference evidence="7 8" key="1">
    <citation type="submission" date="2015-10" db="EMBL/GenBank/DDBJ databases">
        <title>Full genome of DAOMC 229536 Phialocephala scopiformis, a fungal endophyte of spruce producing the potent anti-insectan compound rugulosin.</title>
        <authorList>
            <consortium name="DOE Joint Genome Institute"/>
            <person name="Walker A.K."/>
            <person name="Frasz S.L."/>
            <person name="Seifert K.A."/>
            <person name="Miller J.D."/>
            <person name="Mondo S.J."/>
            <person name="Labutti K."/>
            <person name="Lipzen A."/>
            <person name="Dockter R."/>
            <person name="Kennedy M."/>
            <person name="Grigoriev I.V."/>
            <person name="Spatafora J.W."/>
        </authorList>
    </citation>
    <scope>NUCLEOTIDE SEQUENCE [LARGE SCALE GENOMIC DNA]</scope>
    <source>
        <strain evidence="7 8">CBS 120377</strain>
    </source>
</reference>
<protein>
    <recommendedName>
        <fullName evidence="6">Zn(2)-C6 fungal-type domain-containing protein</fullName>
    </recommendedName>
</protein>
<proteinExistence type="predicted"/>
<dbReference type="KEGG" id="psco:LY89DRAFT_729037"/>
<dbReference type="CDD" id="cd00067">
    <property type="entry name" value="GAL4"/>
    <property type="match status" value="1"/>
</dbReference>
<dbReference type="GO" id="GO:0006351">
    <property type="term" value="P:DNA-templated transcription"/>
    <property type="evidence" value="ECO:0007669"/>
    <property type="project" value="InterPro"/>
</dbReference>
<dbReference type="GO" id="GO:0003677">
    <property type="term" value="F:DNA binding"/>
    <property type="evidence" value="ECO:0007669"/>
    <property type="project" value="InterPro"/>
</dbReference>
<dbReference type="InterPro" id="IPR050613">
    <property type="entry name" value="Sec_Metabolite_Reg"/>
</dbReference>
<keyword evidence="5" id="KW-0812">Transmembrane</keyword>
<evidence type="ECO:0000256" key="3">
    <source>
        <dbReference type="ARBA" id="ARBA00023242"/>
    </source>
</evidence>
<dbReference type="InterPro" id="IPR036864">
    <property type="entry name" value="Zn2-C6_fun-type_DNA-bd_sf"/>
</dbReference>
<dbReference type="SMART" id="SM00066">
    <property type="entry name" value="GAL4"/>
    <property type="match status" value="1"/>
</dbReference>
<dbReference type="SMART" id="SM00906">
    <property type="entry name" value="Fungal_trans"/>
    <property type="match status" value="1"/>
</dbReference>
<dbReference type="SUPFAM" id="SSF57701">
    <property type="entry name" value="Zn2/Cys6 DNA-binding domain"/>
    <property type="match status" value="1"/>
</dbReference>
<evidence type="ECO:0000313" key="7">
    <source>
        <dbReference type="EMBL" id="KUJ21517.1"/>
    </source>
</evidence>
<dbReference type="Pfam" id="PF04082">
    <property type="entry name" value="Fungal_trans"/>
    <property type="match status" value="1"/>
</dbReference>
<dbReference type="PROSITE" id="PS00463">
    <property type="entry name" value="ZN2_CY6_FUNGAL_1"/>
    <property type="match status" value="1"/>
</dbReference>
<dbReference type="EMBL" id="KQ947407">
    <property type="protein sequence ID" value="KUJ21517.1"/>
    <property type="molecule type" value="Genomic_DNA"/>
</dbReference>
<dbReference type="InterPro" id="IPR007219">
    <property type="entry name" value="XnlR_reg_dom"/>
</dbReference>
<dbReference type="OrthoDB" id="4898680at2759"/>
<dbReference type="InParanoid" id="A0A194XP54"/>
<dbReference type="CDD" id="cd12148">
    <property type="entry name" value="fungal_TF_MHR"/>
    <property type="match status" value="1"/>
</dbReference>
<feature type="domain" description="Zn(2)-C6 fungal-type" evidence="6">
    <location>
        <begin position="24"/>
        <end position="58"/>
    </location>
</feature>
<dbReference type="GeneID" id="28829062"/>
<dbReference type="PANTHER" id="PTHR31001:SF40">
    <property type="entry name" value="ZN(II)2CYS6 TRANSCRIPTION FACTOR (EUROFUNG)"/>
    <property type="match status" value="1"/>
</dbReference>
<feature type="compositionally biased region" description="Polar residues" evidence="4">
    <location>
        <begin position="72"/>
        <end position="98"/>
    </location>
</feature>
<evidence type="ECO:0000256" key="1">
    <source>
        <dbReference type="ARBA" id="ARBA00004123"/>
    </source>
</evidence>